<reference evidence="14 15" key="1">
    <citation type="submission" date="2016-02" db="EMBL/GenBank/DDBJ databases">
        <title>Complete genome sequence and transcriptome regulation of the pentose utilising yeast Sugiyamaella lignohabitans.</title>
        <authorList>
            <person name="Bellasio M."/>
            <person name="Peymann A."/>
            <person name="Valli M."/>
            <person name="Sipitzky M."/>
            <person name="Graf A."/>
            <person name="Sauer M."/>
            <person name="Marx H."/>
            <person name="Mattanovich D."/>
        </authorList>
    </citation>
    <scope>NUCLEOTIDE SEQUENCE [LARGE SCALE GENOMIC DNA]</scope>
    <source>
        <strain evidence="14 15">CBS 10342</strain>
    </source>
</reference>
<evidence type="ECO:0000313" key="15">
    <source>
        <dbReference type="Proteomes" id="UP000189580"/>
    </source>
</evidence>
<accession>A0A167F3V9</accession>
<comment type="similarity">
    <text evidence="3">Belongs to the phosphohexose mutase family.</text>
</comment>
<keyword evidence="5" id="KW-0313">Glucose metabolism</keyword>
<dbReference type="InterPro" id="IPR005846">
    <property type="entry name" value="A-D-PHexomutase_a/b/a-III"/>
</dbReference>
<dbReference type="Gene3D" id="3.30.310.50">
    <property type="entry name" value="Alpha-D-phosphohexomutase, C-terminal domain"/>
    <property type="match status" value="1"/>
</dbReference>
<dbReference type="GO" id="GO:0005737">
    <property type="term" value="C:cytoplasm"/>
    <property type="evidence" value="ECO:0007669"/>
    <property type="project" value="UniProtKB-SubCell"/>
</dbReference>
<dbReference type="Proteomes" id="UP000189580">
    <property type="component" value="Chromosome b"/>
</dbReference>
<evidence type="ECO:0000256" key="4">
    <source>
        <dbReference type="ARBA" id="ARBA00022490"/>
    </source>
</evidence>
<keyword evidence="9" id="KW-0413">Isomerase</keyword>
<dbReference type="Pfam" id="PF02879">
    <property type="entry name" value="PGM_PMM_II"/>
    <property type="match status" value="1"/>
</dbReference>
<dbReference type="SUPFAM" id="SSF55957">
    <property type="entry name" value="Phosphoglucomutase, C-terminal domain"/>
    <property type="match status" value="1"/>
</dbReference>
<dbReference type="FunFam" id="3.40.120.10:FF:000035">
    <property type="entry name" value="Pgm3p"/>
    <property type="match status" value="1"/>
</dbReference>
<name>A0A167F3V9_9ASCO</name>
<evidence type="ECO:0000256" key="3">
    <source>
        <dbReference type="ARBA" id="ARBA00010231"/>
    </source>
</evidence>
<dbReference type="InterPro" id="IPR016055">
    <property type="entry name" value="A-D-PHexomutase_a/b/a-I/II/III"/>
</dbReference>
<proteinExistence type="inferred from homology"/>
<dbReference type="OrthoDB" id="8300170at2759"/>
<sequence>MTVKNWRTGWAKVSGGGGMPPAAGALPQTPWLLSLRSSRASTVLATSCEAGATGSGAAPQPPEACPIDLWSNGLGIQFGTAGLRGRMEAGFDRMNDLTVLQASQGLVSYVRNTVPNAEAQGVVIGHDHRHNSSRFAELTALAFVTKGFKVYTLGQCHTPLVPFAIDEFRASCGVMVTASHNPAQDNGYKVYWQNGCQIIPPHDVGIAQSIEENAEPWTWDVSVLKDNQLVVDIGSQSSAVLVSKYFAKMNQVLGFTDGHTGGRRASAVGPGAARDSIQFVYTPMHGVGLPYLHEAASQLGLSANSVVTVNEQAQPDPDFPTVSFPNPEEKGALDLAMKLADSRGISIVLANDPDADRFAVAVKDTRSESGKWIQLTGNQVGAIFADHWRTRWKKNGDKKLAMLNSTVSSQLIASLAAKYGFHYEDTLTGFKWIGNRAITLEYQGYDIPFAFEEALGYMFAVVHDKDGISAAYVFIQILLELQEQSTTVLDKLESIYQDVGYFEEHNSYYIVNNPSTTDTVFEYIRTAGTSPSNPHYPRTIGRFDVSSWRDLTTGYDSSTPNNVPTLPVSNSSQMITVTLSSPANETVRFTARGSGTEPKLKVYIEAKGSTRSSAQQLADEVWDLLLNEWFRPPVTGLVPV</sequence>
<dbReference type="CDD" id="cd05799">
    <property type="entry name" value="PGM2"/>
    <property type="match status" value="1"/>
</dbReference>
<dbReference type="GO" id="GO:0000287">
    <property type="term" value="F:magnesium ion binding"/>
    <property type="evidence" value="ECO:0007669"/>
    <property type="project" value="InterPro"/>
</dbReference>
<evidence type="ECO:0000259" key="13">
    <source>
        <dbReference type="Pfam" id="PF02880"/>
    </source>
</evidence>
<keyword evidence="8" id="KW-0460">Magnesium</keyword>
<dbReference type="GO" id="GO:0006006">
    <property type="term" value="P:glucose metabolic process"/>
    <property type="evidence" value="ECO:0007669"/>
    <property type="project" value="UniProtKB-KW"/>
</dbReference>
<evidence type="ECO:0000256" key="7">
    <source>
        <dbReference type="ARBA" id="ARBA00022723"/>
    </source>
</evidence>
<dbReference type="GO" id="GO:0005634">
    <property type="term" value="C:nucleus"/>
    <property type="evidence" value="ECO:0007669"/>
    <property type="project" value="TreeGrafter"/>
</dbReference>
<dbReference type="RefSeq" id="XP_018737272.1">
    <property type="nucleotide sequence ID" value="XM_018879347.1"/>
</dbReference>
<evidence type="ECO:0000259" key="12">
    <source>
        <dbReference type="Pfam" id="PF02879"/>
    </source>
</evidence>
<comment type="cofactor">
    <cofactor evidence="1">
        <name>Mg(2+)</name>
        <dbReference type="ChEBI" id="CHEBI:18420"/>
    </cofactor>
</comment>
<keyword evidence="6" id="KW-0597">Phosphoprotein</keyword>
<dbReference type="InterPro" id="IPR005845">
    <property type="entry name" value="A-D-PHexomutase_a/b/a-II"/>
</dbReference>
<gene>
    <name evidence="14" type="primary">PRM15</name>
    <name evidence="14" type="ORF">AWJ20_2402</name>
</gene>
<dbReference type="PANTHER" id="PTHR45745">
    <property type="entry name" value="PHOSPHOMANNOMUTASE 45A"/>
    <property type="match status" value="1"/>
</dbReference>
<evidence type="ECO:0000256" key="9">
    <source>
        <dbReference type="ARBA" id="ARBA00023235"/>
    </source>
</evidence>
<evidence type="ECO:0000256" key="10">
    <source>
        <dbReference type="ARBA" id="ARBA00023277"/>
    </source>
</evidence>
<dbReference type="AlphaFoldDB" id="A0A167F3V9"/>
<dbReference type="GO" id="GO:0008973">
    <property type="term" value="F:phosphopentomutase activity"/>
    <property type="evidence" value="ECO:0007669"/>
    <property type="project" value="EnsemblFungi"/>
</dbReference>
<comment type="subcellular location">
    <subcellularLocation>
        <location evidence="2">Cytoplasm</location>
    </subcellularLocation>
</comment>
<evidence type="ECO:0000256" key="8">
    <source>
        <dbReference type="ARBA" id="ARBA00022842"/>
    </source>
</evidence>
<evidence type="ECO:0000256" key="6">
    <source>
        <dbReference type="ARBA" id="ARBA00022553"/>
    </source>
</evidence>
<evidence type="ECO:0000256" key="2">
    <source>
        <dbReference type="ARBA" id="ARBA00004496"/>
    </source>
</evidence>
<dbReference type="PANTHER" id="PTHR45745:SF1">
    <property type="entry name" value="PHOSPHOGLUCOMUTASE 2B-RELATED"/>
    <property type="match status" value="1"/>
</dbReference>
<feature type="domain" description="Alpha-D-phosphohexomutase alpha/beta/alpha" evidence="11">
    <location>
        <begin position="76"/>
        <end position="215"/>
    </location>
</feature>
<evidence type="ECO:0000259" key="11">
    <source>
        <dbReference type="Pfam" id="PF02878"/>
    </source>
</evidence>
<dbReference type="EMBL" id="CP014503">
    <property type="protein sequence ID" value="ANB14795.1"/>
    <property type="molecule type" value="Genomic_DNA"/>
</dbReference>
<evidence type="ECO:0000256" key="5">
    <source>
        <dbReference type="ARBA" id="ARBA00022526"/>
    </source>
</evidence>
<keyword evidence="7" id="KW-0479">Metal-binding</keyword>
<organism evidence="14 15">
    <name type="scientific">Sugiyamaella lignohabitans</name>
    <dbReference type="NCBI Taxonomy" id="796027"/>
    <lineage>
        <taxon>Eukaryota</taxon>
        <taxon>Fungi</taxon>
        <taxon>Dikarya</taxon>
        <taxon>Ascomycota</taxon>
        <taxon>Saccharomycotina</taxon>
        <taxon>Dipodascomycetes</taxon>
        <taxon>Dipodascales</taxon>
        <taxon>Trichomonascaceae</taxon>
        <taxon>Sugiyamaella</taxon>
    </lineage>
</organism>
<feature type="domain" description="Alpha-D-phosphohexomutase alpha/beta/alpha" evidence="13">
    <location>
        <begin position="377"/>
        <end position="489"/>
    </location>
</feature>
<dbReference type="GO" id="GO:0006166">
    <property type="term" value="P:purine ribonucleoside salvage"/>
    <property type="evidence" value="ECO:0007669"/>
    <property type="project" value="EnsemblFungi"/>
</dbReference>
<protein>
    <submittedName>
        <fullName evidence="14">Phosphoribomutase PRM15</fullName>
    </submittedName>
</protein>
<dbReference type="KEGG" id="slb:AWJ20_2402"/>
<evidence type="ECO:0000256" key="1">
    <source>
        <dbReference type="ARBA" id="ARBA00001946"/>
    </source>
</evidence>
<dbReference type="GeneID" id="30034310"/>
<dbReference type="InterPro" id="IPR005844">
    <property type="entry name" value="A-D-PHexomutase_a/b/a-I"/>
</dbReference>
<keyword evidence="4" id="KW-0963">Cytoplasm</keyword>
<dbReference type="GO" id="GO:0046115">
    <property type="term" value="P:guanosine catabolic process"/>
    <property type="evidence" value="ECO:0007669"/>
    <property type="project" value="EnsemblFungi"/>
</dbReference>
<dbReference type="PROSITE" id="PS00710">
    <property type="entry name" value="PGM_PMM"/>
    <property type="match status" value="1"/>
</dbReference>
<evidence type="ECO:0000313" key="14">
    <source>
        <dbReference type="EMBL" id="ANB14795.1"/>
    </source>
</evidence>
<dbReference type="Pfam" id="PF02880">
    <property type="entry name" value="PGM_PMM_III"/>
    <property type="match status" value="1"/>
</dbReference>
<dbReference type="SUPFAM" id="SSF53738">
    <property type="entry name" value="Phosphoglucomutase, first 3 domains"/>
    <property type="match status" value="3"/>
</dbReference>
<keyword evidence="10" id="KW-0119">Carbohydrate metabolism</keyword>
<dbReference type="Gene3D" id="3.40.120.10">
    <property type="entry name" value="Alpha-D-Glucose-1,6-Bisphosphate, subunit A, domain 3"/>
    <property type="match status" value="3"/>
</dbReference>
<keyword evidence="15" id="KW-1185">Reference proteome</keyword>
<dbReference type="Pfam" id="PF02878">
    <property type="entry name" value="PGM_PMM_I"/>
    <property type="match status" value="1"/>
</dbReference>
<dbReference type="InterPro" id="IPR016066">
    <property type="entry name" value="A-D-PHexomutase_CS"/>
</dbReference>
<feature type="domain" description="Alpha-D-phosphohexomutase alpha/beta/alpha" evidence="12">
    <location>
        <begin position="274"/>
        <end position="361"/>
    </location>
</feature>
<dbReference type="InterPro" id="IPR036900">
    <property type="entry name" value="A-D-PHexomutase_C_sf"/>
</dbReference>
<dbReference type="GO" id="GO:0006148">
    <property type="term" value="P:inosine catabolic process"/>
    <property type="evidence" value="ECO:0007669"/>
    <property type="project" value="EnsemblFungi"/>
</dbReference>